<gene>
    <name evidence="2" type="ORF">N7G274_005561</name>
</gene>
<feature type="compositionally biased region" description="Acidic residues" evidence="1">
    <location>
        <begin position="176"/>
        <end position="185"/>
    </location>
</feature>
<feature type="compositionally biased region" description="Basic and acidic residues" evidence="1">
    <location>
        <begin position="153"/>
        <end position="164"/>
    </location>
</feature>
<accession>A0ABR4ABB1</accession>
<comment type="caution">
    <text evidence="2">The sequence shown here is derived from an EMBL/GenBank/DDBJ whole genome shotgun (WGS) entry which is preliminary data.</text>
</comment>
<dbReference type="Proteomes" id="UP001590950">
    <property type="component" value="Unassembled WGS sequence"/>
</dbReference>
<evidence type="ECO:0000313" key="2">
    <source>
        <dbReference type="EMBL" id="KAL2041777.1"/>
    </source>
</evidence>
<organism evidence="2 3">
    <name type="scientific">Stereocaulon virgatum</name>
    <dbReference type="NCBI Taxonomy" id="373712"/>
    <lineage>
        <taxon>Eukaryota</taxon>
        <taxon>Fungi</taxon>
        <taxon>Dikarya</taxon>
        <taxon>Ascomycota</taxon>
        <taxon>Pezizomycotina</taxon>
        <taxon>Lecanoromycetes</taxon>
        <taxon>OSLEUM clade</taxon>
        <taxon>Lecanoromycetidae</taxon>
        <taxon>Lecanorales</taxon>
        <taxon>Lecanorineae</taxon>
        <taxon>Stereocaulaceae</taxon>
        <taxon>Stereocaulon</taxon>
    </lineage>
</organism>
<feature type="region of interest" description="Disordered" evidence="1">
    <location>
        <begin position="56"/>
        <end position="185"/>
    </location>
</feature>
<reference evidence="2 3" key="1">
    <citation type="submission" date="2024-09" db="EMBL/GenBank/DDBJ databases">
        <title>Rethinking Asexuality: The Enigmatic Case of Functional Sexual Genes in Lepraria (Stereocaulaceae).</title>
        <authorList>
            <person name="Doellman M."/>
            <person name="Sun Y."/>
            <person name="Barcenas-Pena A."/>
            <person name="Lumbsch H.T."/>
            <person name="Grewe F."/>
        </authorList>
    </citation>
    <scope>NUCLEOTIDE SEQUENCE [LARGE SCALE GENOMIC DNA]</scope>
    <source>
        <strain evidence="2 3">Mercado 3170</strain>
    </source>
</reference>
<feature type="compositionally biased region" description="Acidic residues" evidence="1">
    <location>
        <begin position="112"/>
        <end position="121"/>
    </location>
</feature>
<name>A0ABR4ABB1_9LECA</name>
<feature type="compositionally biased region" description="Polar residues" evidence="1">
    <location>
        <begin position="57"/>
        <end position="74"/>
    </location>
</feature>
<keyword evidence="3" id="KW-1185">Reference proteome</keyword>
<proteinExistence type="predicted"/>
<feature type="compositionally biased region" description="Basic residues" evidence="1">
    <location>
        <begin position="95"/>
        <end position="107"/>
    </location>
</feature>
<evidence type="ECO:0000313" key="3">
    <source>
        <dbReference type="Proteomes" id="UP001590950"/>
    </source>
</evidence>
<dbReference type="EMBL" id="JBEFKJ010000016">
    <property type="protein sequence ID" value="KAL2041777.1"/>
    <property type="molecule type" value="Genomic_DNA"/>
</dbReference>
<protein>
    <submittedName>
        <fullName evidence="2">Uncharacterized protein</fullName>
    </submittedName>
</protein>
<sequence>MPIKWTPEIDQILLLKILETSQVNADVKAIAAAWPTNHEKPTPRAITERLVKIRNGSKATGTASHFSVSGSKTGSQGGTPRKPRVQNPNGVKKNTTPKKDRRRRRAGRMSDEDLTDDSETEVDFKSENNIAHVSDNNDESPSKKARTGGKANVKVEAEDAHFHDGGFGNSFHDNGAEDMEEDMYA</sequence>
<evidence type="ECO:0000256" key="1">
    <source>
        <dbReference type="SAM" id="MobiDB-lite"/>
    </source>
</evidence>